<dbReference type="GeneID" id="95510462"/>
<dbReference type="AlphaFoldDB" id="A0A1H4PXB2"/>
<dbReference type="InterPro" id="IPR036689">
    <property type="entry name" value="ESAT-6-like_sf"/>
</dbReference>
<evidence type="ECO:0000313" key="2">
    <source>
        <dbReference type="EMBL" id="TWV31081.1"/>
    </source>
</evidence>
<evidence type="ECO:0000313" key="3">
    <source>
        <dbReference type="Proteomes" id="UP000182375"/>
    </source>
</evidence>
<proteinExistence type="predicted"/>
<dbReference type="Pfam" id="PF06013">
    <property type="entry name" value="WXG100"/>
    <property type="match status" value="1"/>
</dbReference>
<dbReference type="EMBL" id="FNTD01000004">
    <property type="protein sequence ID" value="SEC11878.1"/>
    <property type="molecule type" value="Genomic_DNA"/>
</dbReference>
<dbReference type="Gene3D" id="1.10.287.1060">
    <property type="entry name" value="ESAT-6-like"/>
    <property type="match status" value="1"/>
</dbReference>
<evidence type="ECO:0000313" key="4">
    <source>
        <dbReference type="Proteomes" id="UP000320481"/>
    </source>
</evidence>
<dbReference type="InterPro" id="IPR010310">
    <property type="entry name" value="T7SS_ESAT-6-like"/>
</dbReference>
<accession>A0A1H4PXB2</accession>
<reference evidence="2" key="2">
    <citation type="journal article" date="2019" name="Microbiol. Resour. Announc.">
        <title>Draft Genomic Sequences of Streptomyces misionensis and Streptomyces albidoflavus, bacteria applied for phytopathogen biocontrol.</title>
        <authorList>
            <person name="Pylro V."/>
            <person name="Dias A."/>
            <person name="Andreote F."/>
            <person name="Varani A."/>
            <person name="Andreote C."/>
            <person name="Bernardo E."/>
            <person name="Martins T."/>
        </authorList>
    </citation>
    <scope>NUCLEOTIDE SEQUENCE [LARGE SCALE GENOMIC DNA]</scope>
    <source>
        <strain evidence="2">66</strain>
    </source>
</reference>
<name>A0A1H4PXB2_9ACTN</name>
<evidence type="ECO:0000313" key="1">
    <source>
        <dbReference type="EMBL" id="SEC11878.1"/>
    </source>
</evidence>
<protein>
    <submittedName>
        <fullName evidence="1">WXG100 family type VII secretion target</fullName>
    </submittedName>
</protein>
<dbReference type="SUPFAM" id="SSF140453">
    <property type="entry name" value="EsxAB dimer-like"/>
    <property type="match status" value="1"/>
</dbReference>
<gene>
    <name evidence="2" type="ORF">FRZ03_35850</name>
    <name evidence="1" type="ORF">SAMN04490357_1233</name>
</gene>
<dbReference type="Proteomes" id="UP000320481">
    <property type="component" value="Unassembled WGS sequence"/>
</dbReference>
<dbReference type="RefSeq" id="WP_070026593.1">
    <property type="nucleotide sequence ID" value="NZ_FNTD01000004.1"/>
</dbReference>
<sequence length="95" mass="10669">MATYTVQMEQVDYIVGEMTTITQKINQTLADLDNAAKMHLSEWTSDAQQTYQQVKAQWDAAAADMTQKAASATQMLGEINEYYVSGERQGVRLWG</sequence>
<dbReference type="Proteomes" id="UP000182375">
    <property type="component" value="Unassembled WGS sequence"/>
</dbReference>
<dbReference type="EMBL" id="VOGW01000195">
    <property type="protein sequence ID" value="TWV31081.1"/>
    <property type="molecule type" value="Genomic_DNA"/>
</dbReference>
<keyword evidence="4" id="KW-1185">Reference proteome</keyword>
<organism evidence="1 3">
    <name type="scientific">Streptomyces misionensis</name>
    <dbReference type="NCBI Taxonomy" id="67331"/>
    <lineage>
        <taxon>Bacteria</taxon>
        <taxon>Bacillati</taxon>
        <taxon>Actinomycetota</taxon>
        <taxon>Actinomycetes</taxon>
        <taxon>Kitasatosporales</taxon>
        <taxon>Streptomycetaceae</taxon>
        <taxon>Streptomyces</taxon>
    </lineage>
</organism>
<reference evidence="1 3" key="1">
    <citation type="submission" date="2016-10" db="EMBL/GenBank/DDBJ databases">
        <authorList>
            <person name="de Groot N.N."/>
        </authorList>
    </citation>
    <scope>NUCLEOTIDE SEQUENCE [LARGE SCALE GENOMIC DNA]</scope>
    <source>
        <strain evidence="1 3">DSM 40306</strain>
    </source>
</reference>
<dbReference type="STRING" id="67331.SAMN04490357_1233"/>